<reference evidence="1 2" key="1">
    <citation type="submission" date="2023-07" db="EMBL/GenBank/DDBJ databases">
        <title>Comparative genomics of wheat-associated soil bacteria to identify genetic determinants of phenazine resistance.</title>
        <authorList>
            <person name="Mouncey N."/>
        </authorList>
    </citation>
    <scope>NUCLEOTIDE SEQUENCE [LARGE SCALE GENOMIC DNA]</scope>
    <source>
        <strain evidence="1 2">B2I6</strain>
    </source>
</reference>
<gene>
    <name evidence="1" type="ORF">QF030_006047</name>
</gene>
<accession>A0ABU0NXM6</accession>
<organism evidence="1 2">
    <name type="scientific">Streptomyces rishiriensis</name>
    <dbReference type="NCBI Taxonomy" id="68264"/>
    <lineage>
        <taxon>Bacteria</taxon>
        <taxon>Bacillati</taxon>
        <taxon>Actinomycetota</taxon>
        <taxon>Actinomycetes</taxon>
        <taxon>Kitasatosporales</taxon>
        <taxon>Streptomycetaceae</taxon>
        <taxon>Streptomyces</taxon>
    </lineage>
</organism>
<protein>
    <recommendedName>
        <fullName evidence="3">Secreted protein</fullName>
    </recommendedName>
</protein>
<dbReference type="Proteomes" id="UP001230654">
    <property type="component" value="Unassembled WGS sequence"/>
</dbReference>
<evidence type="ECO:0000313" key="1">
    <source>
        <dbReference type="EMBL" id="MDQ0583869.1"/>
    </source>
</evidence>
<sequence>MRTEALAVLLLAVALGRALSLAVLTAFSVGRTGRAAPAVIPLGYATVVPGRVALRVRAGATVATARE</sequence>
<name>A0ABU0NXM6_STRRH</name>
<dbReference type="EMBL" id="JAUSWV010000002">
    <property type="protein sequence ID" value="MDQ0583869.1"/>
    <property type="molecule type" value="Genomic_DNA"/>
</dbReference>
<comment type="caution">
    <text evidence="1">The sequence shown here is derived from an EMBL/GenBank/DDBJ whole genome shotgun (WGS) entry which is preliminary data.</text>
</comment>
<keyword evidence="2" id="KW-1185">Reference proteome</keyword>
<proteinExistence type="predicted"/>
<evidence type="ECO:0008006" key="3">
    <source>
        <dbReference type="Google" id="ProtNLM"/>
    </source>
</evidence>
<evidence type="ECO:0000313" key="2">
    <source>
        <dbReference type="Proteomes" id="UP001230654"/>
    </source>
</evidence>